<evidence type="ECO:0000313" key="8">
    <source>
        <dbReference type="EMBL" id="CAH1272525.1"/>
    </source>
</evidence>
<keyword evidence="4 6" id="KW-0175">Coiled coil</keyword>
<feature type="region of interest" description="Disordered" evidence="7">
    <location>
        <begin position="558"/>
        <end position="599"/>
    </location>
</feature>
<feature type="compositionally biased region" description="Basic and acidic residues" evidence="7">
    <location>
        <begin position="577"/>
        <end position="599"/>
    </location>
</feature>
<name>A0A8K0ADN4_BRALA</name>
<dbReference type="GO" id="GO:0005813">
    <property type="term" value="C:centrosome"/>
    <property type="evidence" value="ECO:0007669"/>
    <property type="project" value="TreeGrafter"/>
</dbReference>
<keyword evidence="3" id="KW-0963">Cytoplasm</keyword>
<evidence type="ECO:0000256" key="2">
    <source>
        <dbReference type="ARBA" id="ARBA00009316"/>
    </source>
</evidence>
<dbReference type="PANTHER" id="PTHR23162">
    <property type="entry name" value="OUTER DENSE FIBER OF SPERM TAILS 2"/>
    <property type="match status" value="1"/>
</dbReference>
<evidence type="ECO:0000256" key="3">
    <source>
        <dbReference type="ARBA" id="ARBA00022490"/>
    </source>
</evidence>
<dbReference type="OrthoDB" id="413404at2759"/>
<evidence type="ECO:0000256" key="1">
    <source>
        <dbReference type="ARBA" id="ARBA00004114"/>
    </source>
</evidence>
<comment type="similarity">
    <text evidence="2">Belongs to the ODF2 family.</text>
</comment>
<feature type="compositionally biased region" description="Basic and acidic residues" evidence="7">
    <location>
        <begin position="837"/>
        <end position="856"/>
    </location>
</feature>
<evidence type="ECO:0000256" key="5">
    <source>
        <dbReference type="ARBA" id="ARBA00023212"/>
    </source>
</evidence>
<dbReference type="GO" id="GO:0005814">
    <property type="term" value="C:centriole"/>
    <property type="evidence" value="ECO:0007669"/>
    <property type="project" value="UniProtKB-SubCell"/>
</dbReference>
<organism evidence="8 9">
    <name type="scientific">Branchiostoma lanceolatum</name>
    <name type="common">Common lancelet</name>
    <name type="synonym">Amphioxus lanceolatum</name>
    <dbReference type="NCBI Taxonomy" id="7740"/>
    <lineage>
        <taxon>Eukaryota</taxon>
        <taxon>Metazoa</taxon>
        <taxon>Chordata</taxon>
        <taxon>Cephalochordata</taxon>
        <taxon>Leptocardii</taxon>
        <taxon>Amphioxiformes</taxon>
        <taxon>Branchiostomatidae</taxon>
        <taxon>Branchiostoma</taxon>
    </lineage>
</organism>
<dbReference type="EMBL" id="OV696693">
    <property type="protein sequence ID" value="CAH1272525.1"/>
    <property type="molecule type" value="Genomic_DNA"/>
</dbReference>
<evidence type="ECO:0000256" key="4">
    <source>
        <dbReference type="ARBA" id="ARBA00023054"/>
    </source>
</evidence>
<protein>
    <submittedName>
        <fullName evidence="8">ODF2L protein</fullName>
    </submittedName>
</protein>
<dbReference type="GO" id="GO:1902017">
    <property type="term" value="P:regulation of cilium assembly"/>
    <property type="evidence" value="ECO:0007669"/>
    <property type="project" value="TreeGrafter"/>
</dbReference>
<comment type="subcellular location">
    <subcellularLocation>
        <location evidence="1">Cytoplasm</location>
        <location evidence="1">Cytoskeleton</location>
        <location evidence="1">Microtubule organizing center</location>
        <location evidence="1">Centrosome</location>
        <location evidence="1">Centriole</location>
    </subcellularLocation>
</comment>
<feature type="region of interest" description="Disordered" evidence="7">
    <location>
        <begin position="836"/>
        <end position="856"/>
    </location>
</feature>
<dbReference type="Proteomes" id="UP000838412">
    <property type="component" value="Chromosome 8"/>
</dbReference>
<dbReference type="Gene3D" id="1.10.287.1490">
    <property type="match status" value="2"/>
</dbReference>
<feature type="compositionally biased region" description="Polar residues" evidence="7">
    <location>
        <begin position="558"/>
        <end position="569"/>
    </location>
</feature>
<feature type="coiled-coil region" evidence="6">
    <location>
        <begin position="197"/>
        <end position="275"/>
    </location>
</feature>
<keyword evidence="5" id="KW-0206">Cytoskeleton</keyword>
<dbReference type="PANTHER" id="PTHR23162:SF10">
    <property type="entry name" value="FI13205P"/>
    <property type="match status" value="1"/>
</dbReference>
<keyword evidence="9" id="KW-1185">Reference proteome</keyword>
<evidence type="ECO:0000313" key="9">
    <source>
        <dbReference type="Proteomes" id="UP000838412"/>
    </source>
</evidence>
<sequence>MCVGYTIAQSLCNHLYFFLSHQMMSLDDGRTSPIHVHVDEETPVHVHVKKGKKSATAKAVDGRMKRTRFARGSTFGGPGNVRRPPSSRVRSPPPPSSLARSQSPPVKEPWVPAPGKSTRGGKYAWEYPWLTPRTRRKFRTKKKARESLDDLWLSWMKRKGYGLEGDSARLEINPADRSALRRSDLEGDADDVRGADARQYEKRIDSLMTEMGTLRNEADLVRKERELDKTKDRLDLSQHALMRQEHELREAKTDLTVTERENERLRRSVERLKDSVVLTSSEKSRMSAEKDLLLRKLTQAEMDGSAASQQLEELRSTIRRLRDDKRMTSEDSIALARQKDLLMQRLDEFESTNRTLRTLLQDQYRKEPYVPWCVICQGPCILHAREGSGADASHIMEQKDVLMRRLTDVEADNVRLRDDLLLKEQKLEESLVMLEAERGNARQMGNVQTSLETTRAHLQKELRTKEADNNRMAVQIRGLEKKLQQERIEREHTSELLMGAKDKAERDKEALKKATRVQKQRAEQSENTVDRLNATIMEKEAQIADLHSSIGELKAQNNRLSQQKSQVESENAVLHGRNKDLDRQLRDTEDRLRANTDTLTERVQRQANEVASLKIDNERLQNQVSTMEDKLITSQTDVTQLKSSVRQYENLVTEYKQQPHGAHRKMNASQREAESAHVRLERTELERTRLQEESTEELERVRTRLQQRLAELEPLPELLRESEIKIQDMTDRINAYEKRALDHTKLITELTVKVEDQSSQLESHRSKSHSAEDEIRALQTKVDALQRKLEESDAQNRDLVSVIAKREDTIHDTQARCDELARENSSLSRQLEAAIQDMRRQTDEARDKASNKERSAQNRILDLEAQLSRVRSEMASIKRTREEHERKHHSKLQDLTDRLEQANTTNRSMQNYVSFLKSSYANVFGDSVLTSSPYRSPTAIS</sequence>
<accession>A0A8K0ADN4</accession>
<feature type="coiled-coil region" evidence="6">
    <location>
        <begin position="304"/>
        <end position="331"/>
    </location>
</feature>
<dbReference type="AlphaFoldDB" id="A0A8K0ADN4"/>
<proteinExistence type="inferred from homology"/>
<evidence type="ECO:0000256" key="6">
    <source>
        <dbReference type="SAM" id="Coils"/>
    </source>
</evidence>
<gene>
    <name evidence="8" type="primary">ODF2L</name>
    <name evidence="8" type="ORF">BLAG_LOCUS24149</name>
</gene>
<dbReference type="InterPro" id="IPR026099">
    <property type="entry name" value="Odf2-rel"/>
</dbReference>
<evidence type="ECO:0000256" key="7">
    <source>
        <dbReference type="SAM" id="MobiDB-lite"/>
    </source>
</evidence>
<feature type="region of interest" description="Disordered" evidence="7">
    <location>
        <begin position="657"/>
        <end position="677"/>
    </location>
</feature>
<feature type="region of interest" description="Disordered" evidence="7">
    <location>
        <begin position="52"/>
        <end position="117"/>
    </location>
</feature>
<reference evidence="8" key="1">
    <citation type="submission" date="2022-01" db="EMBL/GenBank/DDBJ databases">
        <authorList>
            <person name="Braso-Vives M."/>
        </authorList>
    </citation>
    <scope>NUCLEOTIDE SEQUENCE</scope>
</reference>